<dbReference type="AlphaFoldDB" id="A0A0D0CW92"/>
<feature type="region of interest" description="Disordered" evidence="1">
    <location>
        <begin position="220"/>
        <end position="243"/>
    </location>
</feature>
<accession>A0A0D0CW92</accession>
<reference evidence="3" key="2">
    <citation type="submission" date="2015-01" db="EMBL/GenBank/DDBJ databases">
        <title>Evolutionary Origins and Diversification of the Mycorrhizal Mutualists.</title>
        <authorList>
            <consortium name="DOE Joint Genome Institute"/>
            <consortium name="Mycorrhizal Genomics Consortium"/>
            <person name="Kohler A."/>
            <person name="Kuo A."/>
            <person name="Nagy L.G."/>
            <person name="Floudas D."/>
            <person name="Copeland A."/>
            <person name="Barry K.W."/>
            <person name="Cichocki N."/>
            <person name="Veneault-Fourrey C."/>
            <person name="LaButti K."/>
            <person name="Lindquist E.A."/>
            <person name="Lipzen A."/>
            <person name="Lundell T."/>
            <person name="Morin E."/>
            <person name="Murat C."/>
            <person name="Riley R."/>
            <person name="Ohm R."/>
            <person name="Sun H."/>
            <person name="Tunlid A."/>
            <person name="Henrissat B."/>
            <person name="Grigoriev I.V."/>
            <person name="Hibbett D.S."/>
            <person name="Martin F."/>
        </authorList>
    </citation>
    <scope>NUCLEOTIDE SEQUENCE [LARGE SCALE GENOMIC DNA]</scope>
    <source>
        <strain evidence="3">Ve08.2h10</strain>
    </source>
</reference>
<feature type="compositionally biased region" description="Low complexity" evidence="1">
    <location>
        <begin position="227"/>
        <end position="243"/>
    </location>
</feature>
<keyword evidence="3" id="KW-1185">Reference proteome</keyword>
<evidence type="ECO:0000313" key="3">
    <source>
        <dbReference type="Proteomes" id="UP000054538"/>
    </source>
</evidence>
<organism evidence="2 3">
    <name type="scientific">Paxillus rubicundulus Ve08.2h10</name>
    <dbReference type="NCBI Taxonomy" id="930991"/>
    <lineage>
        <taxon>Eukaryota</taxon>
        <taxon>Fungi</taxon>
        <taxon>Dikarya</taxon>
        <taxon>Basidiomycota</taxon>
        <taxon>Agaricomycotina</taxon>
        <taxon>Agaricomycetes</taxon>
        <taxon>Agaricomycetidae</taxon>
        <taxon>Boletales</taxon>
        <taxon>Paxilineae</taxon>
        <taxon>Paxillaceae</taxon>
        <taxon>Paxillus</taxon>
    </lineage>
</organism>
<proteinExistence type="predicted"/>
<reference evidence="2 3" key="1">
    <citation type="submission" date="2014-04" db="EMBL/GenBank/DDBJ databases">
        <authorList>
            <consortium name="DOE Joint Genome Institute"/>
            <person name="Kuo A."/>
            <person name="Kohler A."/>
            <person name="Jargeat P."/>
            <person name="Nagy L.G."/>
            <person name="Floudas D."/>
            <person name="Copeland A."/>
            <person name="Barry K.W."/>
            <person name="Cichocki N."/>
            <person name="Veneault-Fourrey C."/>
            <person name="LaButti K."/>
            <person name="Lindquist E.A."/>
            <person name="Lipzen A."/>
            <person name="Lundell T."/>
            <person name="Morin E."/>
            <person name="Murat C."/>
            <person name="Sun H."/>
            <person name="Tunlid A."/>
            <person name="Henrissat B."/>
            <person name="Grigoriev I.V."/>
            <person name="Hibbett D.S."/>
            <person name="Martin F."/>
            <person name="Nordberg H.P."/>
            <person name="Cantor M.N."/>
            <person name="Hua S.X."/>
        </authorList>
    </citation>
    <scope>NUCLEOTIDE SEQUENCE [LARGE SCALE GENOMIC DNA]</scope>
    <source>
        <strain evidence="2 3">Ve08.2h10</strain>
    </source>
</reference>
<evidence type="ECO:0000256" key="1">
    <source>
        <dbReference type="SAM" id="MobiDB-lite"/>
    </source>
</evidence>
<gene>
    <name evidence="2" type="ORF">PAXRUDRAFT_36352</name>
</gene>
<dbReference type="Proteomes" id="UP000054538">
    <property type="component" value="Unassembled WGS sequence"/>
</dbReference>
<name>A0A0D0CW92_9AGAM</name>
<dbReference type="EMBL" id="KN826184">
    <property type="protein sequence ID" value="KIK79788.1"/>
    <property type="molecule type" value="Genomic_DNA"/>
</dbReference>
<dbReference type="HOGENOM" id="CLU_1054114_0_0_1"/>
<protein>
    <submittedName>
        <fullName evidence="2">Uncharacterized protein</fullName>
    </submittedName>
</protein>
<evidence type="ECO:0000313" key="2">
    <source>
        <dbReference type="EMBL" id="KIK79788.1"/>
    </source>
</evidence>
<sequence>MLWHWMLCERHSVHFHALQERGLAKQKEVWHTKIKNKLKIMTDITMNIIEVMEEIENTCLYFFNMHELIGQHPNCVPTGPDENKLHGYASEEWDTGKQPAHTNNNCSKFDHDSEPSNQGSDNADKYLALAPKHESEQLDDGPALRKKKTKKDEFAESVRAEELTWQKEVEVARANAEKGTMRARLEAAATLGSSHYHANQNVQLTTMTLSFNSSFNDDLPPVTGSNPSTAGPSSASCSSSFCLSSSLGDPPLDVEYFLPAAPQL</sequence>
<feature type="region of interest" description="Disordered" evidence="1">
    <location>
        <begin position="94"/>
        <end position="155"/>
    </location>
</feature>
<dbReference type="InParanoid" id="A0A0D0CW92"/>
<dbReference type="OrthoDB" id="2629601at2759"/>